<dbReference type="GeneID" id="96877320"/>
<evidence type="ECO:0000313" key="3">
    <source>
        <dbReference type="EMBL" id="WGM04718.1"/>
    </source>
</evidence>
<feature type="domain" description="KilA-N DNA-binding" evidence="1">
    <location>
        <begin position="14"/>
        <end position="93"/>
    </location>
</feature>
<dbReference type="KEGG" id="ans:ArsFIN_22380"/>
<evidence type="ECO:0000313" key="4">
    <source>
        <dbReference type="EMBL" id="WGM04977.1"/>
    </source>
</evidence>
<dbReference type="InterPro" id="IPR018873">
    <property type="entry name" value="KilA-N_DNA-bd_domain"/>
</dbReference>
<evidence type="ECO:0000313" key="5">
    <source>
        <dbReference type="EMBL" id="WGM06865.1"/>
    </source>
</evidence>
<name>A0A4P7KY97_9GAMM</name>
<dbReference type="AlphaFoldDB" id="A0A4P7KY97"/>
<dbReference type="RefSeq" id="WP_034250261.1">
    <property type="nucleotide sequence ID" value="NZ_CP038613.1"/>
</dbReference>
<organism evidence="2 7">
    <name type="scientific">Arsenophonus nasoniae</name>
    <name type="common">son-killer infecting Nasonia vitripennis</name>
    <dbReference type="NCBI Taxonomy" id="638"/>
    <lineage>
        <taxon>Bacteria</taxon>
        <taxon>Pseudomonadati</taxon>
        <taxon>Pseudomonadota</taxon>
        <taxon>Gammaproteobacteria</taxon>
        <taxon>Enterobacterales</taxon>
        <taxon>Morganellaceae</taxon>
        <taxon>Arsenophonus</taxon>
    </lineage>
</organism>
<accession>A0A4P7KY97</accession>
<reference evidence="3" key="2">
    <citation type="submission" date="2023-04" db="EMBL/GenBank/DDBJ databases">
        <title>Genome dynamics across the evolutionary transition to endosymbiosis.</title>
        <authorList>
            <person name="Siozios S."/>
            <person name="Nadal-Jimenez P."/>
            <person name="Azagi T."/>
            <person name="Sprong H."/>
            <person name="Frost C.L."/>
            <person name="Parratt S.R."/>
            <person name="Taylor G."/>
            <person name="Brettell L."/>
            <person name="Lew K.C."/>
            <person name="Croft L."/>
            <person name="King K.C."/>
            <person name="Brockhurst M.A."/>
            <person name="Hypsa V."/>
            <person name="Novakova E."/>
            <person name="Darby A.C."/>
            <person name="Hurst G.D.D."/>
        </authorList>
    </citation>
    <scope>NUCLEOTIDE SEQUENCE</scope>
    <source>
        <strain evidence="3">ANv_CAN</strain>
    </source>
</reference>
<dbReference type="Pfam" id="PF10543">
    <property type="entry name" value="ORF6N"/>
    <property type="match status" value="1"/>
</dbReference>
<dbReference type="EMBL" id="CP123523">
    <property type="protein sequence ID" value="WGM04718.1"/>
    <property type="molecule type" value="Genomic_DNA"/>
</dbReference>
<evidence type="ECO:0000259" key="1">
    <source>
        <dbReference type="Pfam" id="PF10543"/>
    </source>
</evidence>
<dbReference type="EMBL" id="CP038613">
    <property type="protein sequence ID" value="QBY43670.1"/>
    <property type="molecule type" value="Genomic_DNA"/>
</dbReference>
<sequence>MRNFVAIHNRAMPVVEYQGKRVVTFAMIDKAHDRPKGTARQTFNRHRSRFVEGKDFFDVTSSVKHTMWLKDVFPKRTARGLLITERGYLLIVKPFNDSLSWDVQNEMIDSYFRRNTLGELRHVDIPSIEELSQMKPEEAQHLVAKAEKDSYLGHGKPGSAAMTLRRRELKRLRPATRAVIELSQLSICDLGDFAKEALHG</sequence>
<protein>
    <submittedName>
        <fullName evidence="2">ORF6N domain protein</fullName>
    </submittedName>
    <submittedName>
        <fullName evidence="3">ORF6N domain-containing protein</fullName>
    </submittedName>
</protein>
<dbReference type="EMBL" id="CP123523">
    <property type="protein sequence ID" value="WGM07459.1"/>
    <property type="molecule type" value="Genomic_DNA"/>
</dbReference>
<reference evidence="2 7" key="1">
    <citation type="submission" date="2019-03" db="EMBL/GenBank/DDBJ databases">
        <title>Long-read sequencing reveals hyperdense prophage content in a complex bacterial symbiont genome.</title>
        <authorList>
            <person name="Frost C.L."/>
            <person name="Siozios S."/>
            <person name="Nadal-Jimenez P."/>
            <person name="Brockhurst M.A."/>
            <person name="King K.C."/>
            <person name="Darby A.C."/>
            <person name="Hurst G.D.D."/>
        </authorList>
    </citation>
    <scope>NUCLEOTIDE SEQUENCE [LARGE SCALE GENOMIC DNA]</scope>
    <source>
        <strain evidence="2 7">FIN</strain>
    </source>
</reference>
<evidence type="ECO:0000313" key="6">
    <source>
        <dbReference type="EMBL" id="WGM07459.1"/>
    </source>
</evidence>
<proteinExistence type="predicted"/>
<keyword evidence="8" id="KW-1185">Reference proteome</keyword>
<dbReference type="EMBL" id="CP123523">
    <property type="protein sequence ID" value="WGM04977.1"/>
    <property type="molecule type" value="Genomic_DNA"/>
</dbReference>
<dbReference type="Proteomes" id="UP001177592">
    <property type="component" value="Chromosome"/>
</dbReference>
<evidence type="ECO:0000313" key="2">
    <source>
        <dbReference type="EMBL" id="QBY43670.1"/>
    </source>
</evidence>
<evidence type="ECO:0000313" key="7">
    <source>
        <dbReference type="Proteomes" id="UP000295134"/>
    </source>
</evidence>
<dbReference type="EMBL" id="CP123523">
    <property type="protein sequence ID" value="WGM06865.1"/>
    <property type="molecule type" value="Genomic_DNA"/>
</dbReference>
<dbReference type="Proteomes" id="UP000295134">
    <property type="component" value="Chromosome"/>
</dbReference>
<gene>
    <name evidence="2" type="ORF">ArsFIN_22380</name>
    <name evidence="5" type="ORF">QE258_06150</name>
    <name evidence="6" type="ORF">QE258_09580</name>
    <name evidence="3" type="ORF">QE258_14055</name>
    <name evidence="4" type="ORF">QE258_15520</name>
</gene>
<evidence type="ECO:0000313" key="8">
    <source>
        <dbReference type="Proteomes" id="UP001177592"/>
    </source>
</evidence>